<dbReference type="GO" id="GO:0000781">
    <property type="term" value="C:chromosome, telomeric region"/>
    <property type="evidence" value="ECO:0007669"/>
    <property type="project" value="UniProtKB-SubCell"/>
</dbReference>
<dbReference type="Pfam" id="PF02735">
    <property type="entry name" value="Ku"/>
    <property type="match status" value="1"/>
</dbReference>
<evidence type="ECO:0000256" key="7">
    <source>
        <dbReference type="ARBA" id="ARBA00022763"/>
    </source>
</evidence>
<feature type="region of interest" description="Disordered" evidence="18">
    <location>
        <begin position="1"/>
        <end position="26"/>
    </location>
</feature>
<keyword evidence="15" id="KW-0539">Nucleus</keyword>
<dbReference type="Gene3D" id="4.10.970.10">
    <property type="entry name" value="Ku70, bridge and pillars"/>
    <property type="match status" value="1"/>
</dbReference>
<keyword evidence="7" id="KW-0227">DNA damage</keyword>
<dbReference type="InterPro" id="IPR006164">
    <property type="entry name" value="DNA_bd_Ku70/Ku80"/>
</dbReference>
<comment type="catalytic activity">
    <reaction evidence="17">
        <text>ATP + H2O = ADP + phosphate + H(+)</text>
        <dbReference type="Rhea" id="RHEA:13065"/>
        <dbReference type="ChEBI" id="CHEBI:15377"/>
        <dbReference type="ChEBI" id="CHEBI:15378"/>
        <dbReference type="ChEBI" id="CHEBI:30616"/>
        <dbReference type="ChEBI" id="CHEBI:43474"/>
        <dbReference type="ChEBI" id="CHEBI:456216"/>
        <dbReference type="EC" id="3.6.4.12"/>
    </reaction>
</comment>
<keyword evidence="13" id="KW-0233">DNA recombination</keyword>
<dbReference type="SUPFAM" id="SSF100939">
    <property type="entry name" value="SPOC domain-like"/>
    <property type="match status" value="1"/>
</dbReference>
<dbReference type="CDD" id="cd01458">
    <property type="entry name" value="vWA_ku"/>
    <property type="match status" value="1"/>
</dbReference>
<dbReference type="SUPFAM" id="SSF68906">
    <property type="entry name" value="SAP domain"/>
    <property type="match status" value="1"/>
</dbReference>
<dbReference type="InterPro" id="IPR036465">
    <property type="entry name" value="vWFA_dom_sf"/>
</dbReference>
<organism evidence="20 21">
    <name type="scientific">Rhizophlyctis rosea</name>
    <dbReference type="NCBI Taxonomy" id="64517"/>
    <lineage>
        <taxon>Eukaryota</taxon>
        <taxon>Fungi</taxon>
        <taxon>Fungi incertae sedis</taxon>
        <taxon>Chytridiomycota</taxon>
        <taxon>Chytridiomycota incertae sedis</taxon>
        <taxon>Chytridiomycetes</taxon>
        <taxon>Rhizophlyctidales</taxon>
        <taxon>Rhizophlyctidaceae</taxon>
        <taxon>Rhizophlyctis</taxon>
    </lineage>
</organism>
<protein>
    <recommendedName>
        <fullName evidence="5">ATP-dependent DNA helicase II subunit 1</fullName>
        <ecNumber evidence="4">3.6.4.12</ecNumber>
    </recommendedName>
    <alternativeName>
        <fullName evidence="16">ATP-dependent DNA helicase II subunit Ku70</fullName>
    </alternativeName>
</protein>
<dbReference type="SUPFAM" id="SSF53300">
    <property type="entry name" value="vWA-like"/>
    <property type="match status" value="1"/>
</dbReference>
<keyword evidence="8" id="KW-0378">Hydrolase</keyword>
<dbReference type="Proteomes" id="UP001212841">
    <property type="component" value="Unassembled WGS sequence"/>
</dbReference>
<evidence type="ECO:0000256" key="12">
    <source>
        <dbReference type="ARBA" id="ARBA00023125"/>
    </source>
</evidence>
<dbReference type="GO" id="GO:0005524">
    <property type="term" value="F:ATP binding"/>
    <property type="evidence" value="ECO:0007669"/>
    <property type="project" value="UniProtKB-KW"/>
</dbReference>
<dbReference type="InterPro" id="IPR016194">
    <property type="entry name" value="SPOC-like_C_dom_sf"/>
</dbReference>
<dbReference type="EMBL" id="JADGJD010000045">
    <property type="protein sequence ID" value="KAJ3056120.1"/>
    <property type="molecule type" value="Genomic_DNA"/>
</dbReference>
<dbReference type="FunFam" id="3.40.50.410:FF:000080">
    <property type="entry name" value="X-ray repair-complementing defective repair in Chinese hamster cells 6"/>
    <property type="match status" value="1"/>
</dbReference>
<accession>A0AAD5X9D1</accession>
<evidence type="ECO:0000256" key="14">
    <source>
        <dbReference type="ARBA" id="ARBA00023204"/>
    </source>
</evidence>
<dbReference type="InterPro" id="IPR027388">
    <property type="entry name" value="Ku70_bridge/pillars_dom_sf"/>
</dbReference>
<evidence type="ECO:0000256" key="17">
    <source>
        <dbReference type="ARBA" id="ARBA00047995"/>
    </source>
</evidence>
<dbReference type="FunFam" id="2.40.290.10:FF:000001">
    <property type="entry name" value="X-ray repair cross complementing 6"/>
    <property type="match status" value="1"/>
</dbReference>
<evidence type="ECO:0000313" key="21">
    <source>
        <dbReference type="Proteomes" id="UP001212841"/>
    </source>
</evidence>
<dbReference type="GO" id="GO:0003678">
    <property type="term" value="F:DNA helicase activity"/>
    <property type="evidence" value="ECO:0007669"/>
    <property type="project" value="UniProtKB-EC"/>
</dbReference>
<keyword evidence="11" id="KW-0779">Telomere</keyword>
<evidence type="ECO:0000256" key="9">
    <source>
        <dbReference type="ARBA" id="ARBA00022806"/>
    </source>
</evidence>
<evidence type="ECO:0000256" key="8">
    <source>
        <dbReference type="ARBA" id="ARBA00022801"/>
    </source>
</evidence>
<dbReference type="GO" id="GO:0003684">
    <property type="term" value="F:damaged DNA binding"/>
    <property type="evidence" value="ECO:0007669"/>
    <property type="project" value="InterPro"/>
</dbReference>
<dbReference type="CDD" id="cd00788">
    <property type="entry name" value="KU70"/>
    <property type="match status" value="1"/>
</dbReference>
<dbReference type="PANTHER" id="PTHR12604:SF2">
    <property type="entry name" value="X-RAY REPAIR CROSS-COMPLEMENTING PROTEIN 6"/>
    <property type="match status" value="1"/>
</dbReference>
<comment type="subcellular location">
    <subcellularLocation>
        <location evidence="2">Chromosome</location>
        <location evidence="2">Telomere</location>
    </subcellularLocation>
    <subcellularLocation>
        <location evidence="1">Nucleus</location>
    </subcellularLocation>
</comment>
<dbReference type="GO" id="GO:0006303">
    <property type="term" value="P:double-strand break repair via nonhomologous end joining"/>
    <property type="evidence" value="ECO:0007669"/>
    <property type="project" value="InterPro"/>
</dbReference>
<feature type="compositionally biased region" description="Acidic residues" evidence="18">
    <location>
        <begin position="12"/>
        <end position="24"/>
    </location>
</feature>
<dbReference type="PIRSF" id="PIRSF003033">
    <property type="entry name" value="Ku70"/>
    <property type="match status" value="1"/>
</dbReference>
<evidence type="ECO:0000313" key="20">
    <source>
        <dbReference type="EMBL" id="KAJ3056120.1"/>
    </source>
</evidence>
<dbReference type="Pfam" id="PF03731">
    <property type="entry name" value="Ku_N"/>
    <property type="match status" value="1"/>
</dbReference>
<dbReference type="Gene3D" id="2.40.290.10">
    <property type="match status" value="1"/>
</dbReference>
<evidence type="ECO:0000256" key="10">
    <source>
        <dbReference type="ARBA" id="ARBA00022840"/>
    </source>
</evidence>
<evidence type="ECO:0000256" key="16">
    <source>
        <dbReference type="ARBA" id="ARBA00031811"/>
    </source>
</evidence>
<dbReference type="InterPro" id="IPR047087">
    <property type="entry name" value="KU70_core_dom"/>
</dbReference>
<evidence type="ECO:0000256" key="2">
    <source>
        <dbReference type="ARBA" id="ARBA00004574"/>
    </source>
</evidence>
<dbReference type="InterPro" id="IPR006165">
    <property type="entry name" value="Ku70"/>
</dbReference>
<gene>
    <name evidence="20" type="primary">XRCC6</name>
    <name evidence="20" type="ORF">HK097_008043</name>
</gene>
<evidence type="ECO:0000256" key="5">
    <source>
        <dbReference type="ARBA" id="ARBA00021796"/>
    </source>
</evidence>
<dbReference type="GO" id="GO:0042162">
    <property type="term" value="F:telomeric DNA binding"/>
    <property type="evidence" value="ECO:0007669"/>
    <property type="project" value="InterPro"/>
</dbReference>
<keyword evidence="12" id="KW-0238">DNA-binding</keyword>
<sequence length="640" mass="71738">MSSYGNSWRSIEEDDEEEEIEENDYEGRVPEKDNVIFVIDASPLMHEVDKEGVSYFTAALKCASRFLQTKIVQSESDLMGLVFFGTEHAKNGMNFEHIYTLYDLDFPDVERILELERLEKAKSRFQRDIGTSEDYALSEVLWTCSNMFSAGSQKVSTKRIFLITCNDNPNANNAVLQRNANVRAKDLEDLGIVIELFPVQASPDNPFEISKFYQHLAAIPKQLDGDVDIAPASLKYQEMQNKILRKEAKKRTAFRVPFKIGEGLEISIKGYNLYVEQRKASYTRLLAKSNAEVKTVTSYVCSSSAQMLLPTDLKSYWLYGGQKVVFSKDEVAEIKHFGDPGLTLLGFKPKSALKFKHNIKHSAFIYPNEEDCTGSGSLFAHLLYRMIEKDKIAICKLIARRNTAPRLVALVPQKGFTTSTGEDEPSGFHVIFLPYADDIRHLADIRKPADPVPEEYLDLASEFIDKLEIKNYRVDNYENPVLQKHYANLQALALGKDHTEEIVGEAVDVILVLARAEGAEDPGFADKTLPKTEAMFKRTGAQIATFLEHIQNTVAEEVQTTKKRKAPASAANADDGDGAPKRAKKAAPALDAAKIKAKAEDGKLNSLTVAQMTEFLESVDVKAKKKKPELIKQIEDHFGL</sequence>
<dbReference type="InterPro" id="IPR036361">
    <property type="entry name" value="SAP_dom_sf"/>
</dbReference>
<keyword evidence="10" id="KW-0067">ATP-binding</keyword>
<keyword evidence="6" id="KW-0547">Nucleotide-binding</keyword>
<dbReference type="AlphaFoldDB" id="A0AAD5X9D1"/>
<evidence type="ECO:0000256" key="11">
    <source>
        <dbReference type="ARBA" id="ARBA00022895"/>
    </source>
</evidence>
<dbReference type="GO" id="GO:0043564">
    <property type="term" value="C:Ku70:Ku80 complex"/>
    <property type="evidence" value="ECO:0007669"/>
    <property type="project" value="InterPro"/>
</dbReference>
<dbReference type="Gene3D" id="1.10.1600.10">
    <property type="match status" value="1"/>
</dbReference>
<dbReference type="PANTHER" id="PTHR12604">
    <property type="entry name" value="KU AUTOANTIGEN DNA HELICASE"/>
    <property type="match status" value="1"/>
</dbReference>
<dbReference type="GO" id="GO:0000723">
    <property type="term" value="P:telomere maintenance"/>
    <property type="evidence" value="ECO:0007669"/>
    <property type="project" value="InterPro"/>
</dbReference>
<keyword evidence="11" id="KW-0158">Chromosome</keyword>
<dbReference type="SMART" id="SM00559">
    <property type="entry name" value="Ku78"/>
    <property type="match status" value="1"/>
</dbReference>
<evidence type="ECO:0000256" key="1">
    <source>
        <dbReference type="ARBA" id="ARBA00004123"/>
    </source>
</evidence>
<dbReference type="Pfam" id="PF03730">
    <property type="entry name" value="Ku_C"/>
    <property type="match status" value="1"/>
</dbReference>
<evidence type="ECO:0000256" key="4">
    <source>
        <dbReference type="ARBA" id="ARBA00012551"/>
    </source>
</evidence>
<dbReference type="GO" id="GO:0003690">
    <property type="term" value="F:double-stranded DNA binding"/>
    <property type="evidence" value="ECO:0007669"/>
    <property type="project" value="TreeGrafter"/>
</dbReference>
<reference evidence="20" key="1">
    <citation type="submission" date="2020-05" db="EMBL/GenBank/DDBJ databases">
        <title>Phylogenomic resolution of chytrid fungi.</title>
        <authorList>
            <person name="Stajich J.E."/>
            <person name="Amses K."/>
            <person name="Simmons R."/>
            <person name="Seto K."/>
            <person name="Myers J."/>
            <person name="Bonds A."/>
            <person name="Quandt C.A."/>
            <person name="Barry K."/>
            <person name="Liu P."/>
            <person name="Grigoriev I."/>
            <person name="Longcore J.E."/>
            <person name="James T.Y."/>
        </authorList>
    </citation>
    <scope>NUCLEOTIDE SEQUENCE</scope>
    <source>
        <strain evidence="20">JEL0318</strain>
    </source>
</reference>
<dbReference type="GO" id="GO:0016787">
    <property type="term" value="F:hydrolase activity"/>
    <property type="evidence" value="ECO:0007669"/>
    <property type="project" value="UniProtKB-KW"/>
</dbReference>
<dbReference type="Gene3D" id="3.40.50.410">
    <property type="entry name" value="von Willebrand factor, type A domain"/>
    <property type="match status" value="1"/>
</dbReference>
<evidence type="ECO:0000256" key="15">
    <source>
        <dbReference type="ARBA" id="ARBA00023242"/>
    </source>
</evidence>
<dbReference type="EC" id="3.6.4.12" evidence="4"/>
<evidence type="ECO:0000256" key="13">
    <source>
        <dbReference type="ARBA" id="ARBA00023172"/>
    </source>
</evidence>
<keyword evidence="21" id="KW-1185">Reference proteome</keyword>
<evidence type="ECO:0000259" key="19">
    <source>
        <dbReference type="SMART" id="SM00559"/>
    </source>
</evidence>
<dbReference type="Gene3D" id="1.10.720.30">
    <property type="entry name" value="SAP domain"/>
    <property type="match status" value="1"/>
</dbReference>
<proteinExistence type="inferred from homology"/>
<feature type="domain" description="Ku" evidence="19">
    <location>
        <begin position="305"/>
        <end position="450"/>
    </location>
</feature>
<dbReference type="NCBIfam" id="TIGR00578">
    <property type="entry name" value="ku70"/>
    <property type="match status" value="1"/>
</dbReference>
<dbReference type="InterPro" id="IPR005161">
    <property type="entry name" value="Ku_N"/>
</dbReference>
<dbReference type="GO" id="GO:0006310">
    <property type="term" value="P:DNA recombination"/>
    <property type="evidence" value="ECO:0007669"/>
    <property type="project" value="UniProtKB-KW"/>
</dbReference>
<keyword evidence="9" id="KW-0347">Helicase</keyword>
<name>A0AAD5X9D1_9FUNG</name>
<comment type="similarity">
    <text evidence="3">Belongs to the ku70 family.</text>
</comment>
<evidence type="ECO:0000256" key="6">
    <source>
        <dbReference type="ARBA" id="ARBA00022741"/>
    </source>
</evidence>
<dbReference type="InterPro" id="IPR005160">
    <property type="entry name" value="Ku_C"/>
</dbReference>
<comment type="caution">
    <text evidence="20">The sequence shown here is derived from an EMBL/GenBank/DDBJ whole genome shotgun (WGS) entry which is preliminary data.</text>
</comment>
<feature type="region of interest" description="Disordered" evidence="18">
    <location>
        <begin position="559"/>
        <end position="587"/>
    </location>
</feature>
<evidence type="ECO:0000256" key="18">
    <source>
        <dbReference type="SAM" id="MobiDB-lite"/>
    </source>
</evidence>
<evidence type="ECO:0000256" key="3">
    <source>
        <dbReference type="ARBA" id="ARBA00005240"/>
    </source>
</evidence>
<keyword evidence="14" id="KW-0234">DNA repair</keyword>